<name>A0AAW1J7G3_SAPOF</name>
<keyword evidence="2" id="KW-0805">Transcription regulation</keyword>
<sequence length="235" mass="26340">MVRIIAFQAIDPALEKEAKLLPIDLTVNPTTPSLSRPLPQQSDGRGRKELLPIDLTVNPTIPSPSRPPLQGGGRGRRGNPNTPVLENQTPPLPRIFFDKIEELGGFLGDQPRLLFAKRLFTTDVDKNQYRVSMPVGQCKGIYLTPEEMVKLTMKVAGKYVGIDVDVIQPANGHEVTGLSFKKYELQGVNSFVFGGQSWNTFVKNNQLEVNNFIQVWHFRLRSNFKLCFAIVKLEP</sequence>
<dbReference type="SUPFAM" id="SSF101936">
    <property type="entry name" value="DNA-binding pseudobarrel domain"/>
    <property type="match status" value="1"/>
</dbReference>
<dbReference type="PANTHER" id="PTHR31541">
    <property type="entry name" value="B3 DOMAIN PLANT PROTEIN-RELATED"/>
    <property type="match status" value="1"/>
</dbReference>
<dbReference type="Gene3D" id="2.40.330.10">
    <property type="entry name" value="DNA-binding pseudobarrel domain"/>
    <property type="match status" value="1"/>
</dbReference>
<feature type="compositionally biased region" description="Polar residues" evidence="6">
    <location>
        <begin position="27"/>
        <end position="43"/>
    </location>
</feature>
<dbReference type="InterPro" id="IPR015300">
    <property type="entry name" value="DNA-bd_pseudobarrel_sf"/>
</dbReference>
<gene>
    <name evidence="7" type="ORF">RND81_08G148000</name>
</gene>
<dbReference type="InterPro" id="IPR005508">
    <property type="entry name" value="At2g31720-like"/>
</dbReference>
<feature type="region of interest" description="Disordered" evidence="6">
    <location>
        <begin position="54"/>
        <end position="89"/>
    </location>
</feature>
<protein>
    <recommendedName>
        <fullName evidence="9">TF-B3 domain-containing protein</fullName>
    </recommendedName>
</protein>
<dbReference type="EMBL" id="JBDFQZ010000008">
    <property type="protein sequence ID" value="KAK9699024.1"/>
    <property type="molecule type" value="Genomic_DNA"/>
</dbReference>
<keyword evidence="3" id="KW-0238">DNA-binding</keyword>
<dbReference type="Proteomes" id="UP001443914">
    <property type="component" value="Unassembled WGS sequence"/>
</dbReference>
<comment type="caution">
    <text evidence="7">The sequence shown here is derived from an EMBL/GenBank/DDBJ whole genome shotgun (WGS) entry which is preliminary data.</text>
</comment>
<dbReference type="GO" id="GO:0003677">
    <property type="term" value="F:DNA binding"/>
    <property type="evidence" value="ECO:0007669"/>
    <property type="project" value="UniProtKB-KW"/>
</dbReference>
<comment type="subcellular location">
    <subcellularLocation>
        <location evidence="1">Nucleus</location>
    </subcellularLocation>
</comment>
<dbReference type="GO" id="GO:0005634">
    <property type="term" value="C:nucleus"/>
    <property type="evidence" value="ECO:0007669"/>
    <property type="project" value="UniProtKB-SubCell"/>
</dbReference>
<keyword evidence="5" id="KW-0539">Nucleus</keyword>
<evidence type="ECO:0000256" key="4">
    <source>
        <dbReference type="ARBA" id="ARBA00023163"/>
    </source>
</evidence>
<accession>A0AAW1J7G3</accession>
<keyword evidence="4" id="KW-0804">Transcription</keyword>
<evidence type="ECO:0000256" key="6">
    <source>
        <dbReference type="SAM" id="MobiDB-lite"/>
    </source>
</evidence>
<evidence type="ECO:0000313" key="7">
    <source>
        <dbReference type="EMBL" id="KAK9699024.1"/>
    </source>
</evidence>
<evidence type="ECO:0008006" key="9">
    <source>
        <dbReference type="Google" id="ProtNLM"/>
    </source>
</evidence>
<evidence type="ECO:0000256" key="1">
    <source>
        <dbReference type="ARBA" id="ARBA00004123"/>
    </source>
</evidence>
<organism evidence="7 8">
    <name type="scientific">Saponaria officinalis</name>
    <name type="common">Common soapwort</name>
    <name type="synonym">Lychnis saponaria</name>
    <dbReference type="NCBI Taxonomy" id="3572"/>
    <lineage>
        <taxon>Eukaryota</taxon>
        <taxon>Viridiplantae</taxon>
        <taxon>Streptophyta</taxon>
        <taxon>Embryophyta</taxon>
        <taxon>Tracheophyta</taxon>
        <taxon>Spermatophyta</taxon>
        <taxon>Magnoliopsida</taxon>
        <taxon>eudicotyledons</taxon>
        <taxon>Gunneridae</taxon>
        <taxon>Pentapetalae</taxon>
        <taxon>Caryophyllales</taxon>
        <taxon>Caryophyllaceae</taxon>
        <taxon>Caryophylleae</taxon>
        <taxon>Saponaria</taxon>
    </lineage>
</organism>
<evidence type="ECO:0000256" key="3">
    <source>
        <dbReference type="ARBA" id="ARBA00023125"/>
    </source>
</evidence>
<proteinExistence type="predicted"/>
<feature type="region of interest" description="Disordered" evidence="6">
    <location>
        <begin position="27"/>
        <end position="46"/>
    </location>
</feature>
<dbReference type="PANTHER" id="PTHR31541:SF25">
    <property type="entry name" value="GAMMA-GLIADIN B"/>
    <property type="match status" value="1"/>
</dbReference>
<evidence type="ECO:0000256" key="2">
    <source>
        <dbReference type="ARBA" id="ARBA00023015"/>
    </source>
</evidence>
<evidence type="ECO:0000256" key="5">
    <source>
        <dbReference type="ARBA" id="ARBA00023242"/>
    </source>
</evidence>
<reference evidence="7" key="1">
    <citation type="submission" date="2024-03" db="EMBL/GenBank/DDBJ databases">
        <title>WGS assembly of Saponaria officinalis var. Norfolk2.</title>
        <authorList>
            <person name="Jenkins J."/>
            <person name="Shu S."/>
            <person name="Grimwood J."/>
            <person name="Barry K."/>
            <person name="Goodstein D."/>
            <person name="Schmutz J."/>
            <person name="Leebens-Mack J."/>
            <person name="Osbourn A."/>
        </authorList>
    </citation>
    <scope>NUCLEOTIDE SEQUENCE [LARGE SCALE GENOMIC DNA]</scope>
    <source>
        <strain evidence="7">JIC</strain>
    </source>
</reference>
<evidence type="ECO:0000313" key="8">
    <source>
        <dbReference type="Proteomes" id="UP001443914"/>
    </source>
</evidence>
<dbReference type="Pfam" id="PF03754">
    <property type="entry name" value="At2g31720-like"/>
    <property type="match status" value="1"/>
</dbReference>
<dbReference type="AlphaFoldDB" id="A0AAW1J7G3"/>
<keyword evidence="8" id="KW-1185">Reference proteome</keyword>